<accession>A0AAE3A7Z6</accession>
<evidence type="ECO:0000313" key="9">
    <source>
        <dbReference type="EMBL" id="MCC2125515.1"/>
    </source>
</evidence>
<feature type="transmembrane region" description="Helical" evidence="7">
    <location>
        <begin position="145"/>
        <end position="168"/>
    </location>
</feature>
<sequence length="307" mass="33356">MLWRYILKRIGQTFIVLFAVSILSFVLIRLAPGNPAMMVLGDSATVEDIAAMEAKLGLDQPLVKQYITYIVGVLHGDLGTSIIYNKAVSSLVISRFFVSLKISMAALAFSLIISIPIAILAGTHQGKFIDFFAMAFAVLGQSMPTVWLGILNILVFAVFLGIFPAFGYEGPMSLVLPAMTLGYPFAAVVTRMGRSGMIDVLREDYITATIAKGIPRHTVYMKYAFKNAMIPIVTLVGMQIGHFLGGAVVCETMFGMPGIGQLLNLSVGNRDYFVVQALLLLIATAFAVLNLLVDIVNALIDPRIRLQ</sequence>
<dbReference type="PROSITE" id="PS50928">
    <property type="entry name" value="ABC_TM1"/>
    <property type="match status" value="1"/>
</dbReference>
<dbReference type="CDD" id="cd06261">
    <property type="entry name" value="TM_PBP2"/>
    <property type="match status" value="1"/>
</dbReference>
<dbReference type="InterPro" id="IPR045621">
    <property type="entry name" value="BPD_transp_1_N"/>
</dbReference>
<dbReference type="AlphaFoldDB" id="A0AAE3A7Z6"/>
<evidence type="ECO:0000256" key="4">
    <source>
        <dbReference type="ARBA" id="ARBA00022692"/>
    </source>
</evidence>
<dbReference type="SUPFAM" id="SSF161098">
    <property type="entry name" value="MetI-like"/>
    <property type="match status" value="1"/>
</dbReference>
<organism evidence="9 10">
    <name type="scientific">Hominiventricola filiformis</name>
    <dbReference type="NCBI Taxonomy" id="2885352"/>
    <lineage>
        <taxon>Bacteria</taxon>
        <taxon>Bacillati</taxon>
        <taxon>Bacillota</taxon>
        <taxon>Clostridia</taxon>
        <taxon>Lachnospirales</taxon>
        <taxon>Lachnospiraceae</taxon>
        <taxon>Hominiventricola</taxon>
    </lineage>
</organism>
<dbReference type="InterPro" id="IPR035906">
    <property type="entry name" value="MetI-like_sf"/>
</dbReference>
<dbReference type="GO" id="GO:0055085">
    <property type="term" value="P:transmembrane transport"/>
    <property type="evidence" value="ECO:0007669"/>
    <property type="project" value="InterPro"/>
</dbReference>
<dbReference type="GO" id="GO:0005886">
    <property type="term" value="C:plasma membrane"/>
    <property type="evidence" value="ECO:0007669"/>
    <property type="project" value="UniProtKB-SubCell"/>
</dbReference>
<evidence type="ECO:0000256" key="5">
    <source>
        <dbReference type="ARBA" id="ARBA00022989"/>
    </source>
</evidence>
<gene>
    <name evidence="9" type="ORF">LKD36_04900</name>
</gene>
<dbReference type="PANTHER" id="PTHR43163">
    <property type="entry name" value="DIPEPTIDE TRANSPORT SYSTEM PERMEASE PROTEIN DPPB-RELATED"/>
    <property type="match status" value="1"/>
</dbReference>
<feature type="transmembrane region" description="Helical" evidence="7">
    <location>
        <begin position="230"/>
        <end position="254"/>
    </location>
</feature>
<name>A0AAE3A7Z6_9FIRM</name>
<keyword evidence="5 7" id="KW-1133">Transmembrane helix</keyword>
<evidence type="ECO:0000256" key="3">
    <source>
        <dbReference type="ARBA" id="ARBA00022475"/>
    </source>
</evidence>
<dbReference type="Pfam" id="PF00528">
    <property type="entry name" value="BPD_transp_1"/>
    <property type="match status" value="1"/>
</dbReference>
<protein>
    <submittedName>
        <fullName evidence="9">ABC transporter permease</fullName>
    </submittedName>
</protein>
<comment type="caution">
    <text evidence="9">The sequence shown here is derived from an EMBL/GenBank/DDBJ whole genome shotgun (WGS) entry which is preliminary data.</text>
</comment>
<reference evidence="9 10" key="1">
    <citation type="submission" date="2021-10" db="EMBL/GenBank/DDBJ databases">
        <title>Anaerobic single-cell dispensing facilitates the cultivation of human gut bacteria.</title>
        <authorList>
            <person name="Afrizal A."/>
        </authorList>
    </citation>
    <scope>NUCLEOTIDE SEQUENCE [LARGE SCALE GENOMIC DNA]</scope>
    <source>
        <strain evidence="9 10">CLA-AA-H276</strain>
    </source>
</reference>
<dbReference type="Gene3D" id="1.10.3720.10">
    <property type="entry name" value="MetI-like"/>
    <property type="match status" value="1"/>
</dbReference>
<keyword evidence="6 7" id="KW-0472">Membrane</keyword>
<dbReference type="PANTHER" id="PTHR43163:SF6">
    <property type="entry name" value="DIPEPTIDE TRANSPORT SYSTEM PERMEASE PROTEIN DPPB-RELATED"/>
    <property type="match status" value="1"/>
</dbReference>
<evidence type="ECO:0000256" key="7">
    <source>
        <dbReference type="RuleBase" id="RU363032"/>
    </source>
</evidence>
<feature type="transmembrane region" description="Helical" evidence="7">
    <location>
        <begin position="102"/>
        <end position="124"/>
    </location>
</feature>
<evidence type="ECO:0000256" key="1">
    <source>
        <dbReference type="ARBA" id="ARBA00004651"/>
    </source>
</evidence>
<keyword evidence="3" id="KW-1003">Cell membrane</keyword>
<dbReference type="Pfam" id="PF19300">
    <property type="entry name" value="BPD_transp_1_N"/>
    <property type="match status" value="1"/>
</dbReference>
<comment type="subcellular location">
    <subcellularLocation>
        <location evidence="1 7">Cell membrane</location>
        <topology evidence="1 7">Multi-pass membrane protein</topology>
    </subcellularLocation>
</comment>
<proteinExistence type="inferred from homology"/>
<keyword evidence="4 7" id="KW-0812">Transmembrane</keyword>
<keyword evidence="2 7" id="KW-0813">Transport</keyword>
<feature type="transmembrane region" description="Helical" evidence="7">
    <location>
        <begin position="174"/>
        <end position="193"/>
    </location>
</feature>
<feature type="domain" description="ABC transmembrane type-1" evidence="8">
    <location>
        <begin position="96"/>
        <end position="293"/>
    </location>
</feature>
<dbReference type="RefSeq" id="WP_308458929.1">
    <property type="nucleotide sequence ID" value="NZ_JAJEPS010000003.1"/>
</dbReference>
<dbReference type="Proteomes" id="UP001198220">
    <property type="component" value="Unassembled WGS sequence"/>
</dbReference>
<feature type="transmembrane region" description="Helical" evidence="7">
    <location>
        <begin position="274"/>
        <end position="300"/>
    </location>
</feature>
<keyword evidence="10" id="KW-1185">Reference proteome</keyword>
<evidence type="ECO:0000313" key="10">
    <source>
        <dbReference type="Proteomes" id="UP001198220"/>
    </source>
</evidence>
<evidence type="ECO:0000256" key="2">
    <source>
        <dbReference type="ARBA" id="ARBA00022448"/>
    </source>
</evidence>
<feature type="transmembrane region" description="Helical" evidence="7">
    <location>
        <begin position="12"/>
        <end position="31"/>
    </location>
</feature>
<evidence type="ECO:0000259" key="8">
    <source>
        <dbReference type="PROSITE" id="PS50928"/>
    </source>
</evidence>
<evidence type="ECO:0000256" key="6">
    <source>
        <dbReference type="ARBA" id="ARBA00023136"/>
    </source>
</evidence>
<dbReference type="EMBL" id="JAJEPS010000003">
    <property type="protein sequence ID" value="MCC2125515.1"/>
    <property type="molecule type" value="Genomic_DNA"/>
</dbReference>
<dbReference type="InterPro" id="IPR000515">
    <property type="entry name" value="MetI-like"/>
</dbReference>
<comment type="similarity">
    <text evidence="7">Belongs to the binding-protein-dependent transport system permease family.</text>
</comment>